<dbReference type="InterPro" id="IPR050613">
    <property type="entry name" value="Sec_Metabolite_Reg"/>
</dbReference>
<dbReference type="SMART" id="SM00906">
    <property type="entry name" value="Fungal_trans"/>
    <property type="match status" value="1"/>
</dbReference>
<dbReference type="GO" id="GO:0003677">
    <property type="term" value="F:DNA binding"/>
    <property type="evidence" value="ECO:0007669"/>
    <property type="project" value="InterPro"/>
</dbReference>
<evidence type="ECO:0000256" key="3">
    <source>
        <dbReference type="ARBA" id="ARBA00023242"/>
    </source>
</evidence>
<keyword evidence="2" id="KW-0479">Metal-binding</keyword>
<dbReference type="Proteomes" id="UP000235786">
    <property type="component" value="Unassembled WGS sequence"/>
</dbReference>
<keyword evidence="3" id="KW-0539">Nucleus</keyword>
<dbReference type="Gene3D" id="4.10.240.10">
    <property type="entry name" value="Zn(2)-C6 fungal-type DNA-binding domain"/>
    <property type="match status" value="1"/>
</dbReference>
<sequence>MPSCSSPSSFGLIMSQYPVFFSNSSNMSGAAALTRRPRSSRACTRCACRKLKCDKRRPTCGRCSQRNCSCSYASVGQTPRQLTFIDETSGVMVDFAPVQSRVSDRLNVQDQQQSIHMDYTGDLLNYADSQDIQTQFGHLYLGPQSKCRYISSAFFAAISQEITEIDHLLEQQQQYTLNPELYIQQEEQDYAAQTGANYRDSRSTDHGGLYNRTISGQLYGDIFSQPPAWSVEDNMIRSTTRIGNARVILDDIPSTVQCEELFRTYMQGYHSICPLFHGPSFLKQAPILNERNNTSIMNVEFHFLALHAAVLFAGCAICSRKRLSEIFGEQSRENLSSRFYRRAVRAIRLTNFPQTPSLYTLSAFLIAETMWLREEQPLNCCSLVGLAVRVAQMLGLHKDPTNFPVLSTIDIQIRRQLWWAIVALDTQVAIAAGLPPIIDCDSYQVQEPSEIAEEVNHMHTDSQIQKSVSTILVGGKLKFYKNINKILRLLHQNKFSRENLDHVLDIMHESRADLTAREQQISEMEIMLASPSSIVNGDNEEIPLHQWQSSSSLARFAKELLALFAAKPFTLIQGPVKGQKLESYLLERDPHAILRCKEYLQTFLKIVQSSGFQPWHWCWPGQHQPLHAIQALIMHLEQCPDDSTTRETRNLVDLAIFMCGPQENNGVLSSEDGCFDSRPMSGSGSKAWEFIRQARAKVWTKAGLDPIILNCPDRAEDININRTEGHLEMPTPVSTPQVPLQVELPQQPLVAWAGENYDWYNVNLNGNFNFGASMGFAGQI</sequence>
<protein>
    <recommendedName>
        <fullName evidence="4">Zn(2)-C6 fungal-type domain-containing protein</fullName>
    </recommendedName>
</protein>
<evidence type="ECO:0000256" key="2">
    <source>
        <dbReference type="ARBA" id="ARBA00022723"/>
    </source>
</evidence>
<proteinExistence type="predicted"/>
<dbReference type="Pfam" id="PF04082">
    <property type="entry name" value="Fungal_trans"/>
    <property type="match status" value="1"/>
</dbReference>
<evidence type="ECO:0000313" key="6">
    <source>
        <dbReference type="Proteomes" id="UP000235786"/>
    </source>
</evidence>
<dbReference type="GO" id="GO:0000981">
    <property type="term" value="F:DNA-binding transcription factor activity, RNA polymerase II-specific"/>
    <property type="evidence" value="ECO:0007669"/>
    <property type="project" value="InterPro"/>
</dbReference>
<dbReference type="PROSITE" id="PS50048">
    <property type="entry name" value="ZN2_CY6_FUNGAL_2"/>
    <property type="match status" value="1"/>
</dbReference>
<accession>A0A2J6S4S5</accession>
<dbReference type="GO" id="GO:0005634">
    <property type="term" value="C:nucleus"/>
    <property type="evidence" value="ECO:0007669"/>
    <property type="project" value="UniProtKB-SubCell"/>
</dbReference>
<dbReference type="EMBL" id="KZ613940">
    <property type="protein sequence ID" value="PMD45751.1"/>
    <property type="molecule type" value="Genomic_DNA"/>
</dbReference>
<dbReference type="OrthoDB" id="3989227at2759"/>
<dbReference type="SUPFAM" id="SSF57701">
    <property type="entry name" value="Zn2/Cys6 DNA-binding domain"/>
    <property type="match status" value="1"/>
</dbReference>
<dbReference type="InterPro" id="IPR036864">
    <property type="entry name" value="Zn2-C6_fun-type_DNA-bd_sf"/>
</dbReference>
<evidence type="ECO:0000259" key="4">
    <source>
        <dbReference type="PROSITE" id="PS50048"/>
    </source>
</evidence>
<dbReference type="STRING" id="1149755.A0A2J6S4S5"/>
<keyword evidence="6" id="KW-1185">Reference proteome</keyword>
<feature type="domain" description="Zn(2)-C6 fungal-type" evidence="4">
    <location>
        <begin position="42"/>
        <end position="72"/>
    </location>
</feature>
<comment type="subcellular location">
    <subcellularLocation>
        <location evidence="1">Nucleus</location>
    </subcellularLocation>
</comment>
<dbReference type="PANTHER" id="PTHR31001:SF79">
    <property type="entry name" value="ZN(II)2CYS6 TRANSCRIPTION FACTOR (EUROFUNG)"/>
    <property type="match status" value="1"/>
</dbReference>
<reference evidence="5 6" key="1">
    <citation type="submission" date="2016-04" db="EMBL/GenBank/DDBJ databases">
        <title>A degradative enzymes factory behind the ericoid mycorrhizal symbiosis.</title>
        <authorList>
            <consortium name="DOE Joint Genome Institute"/>
            <person name="Martino E."/>
            <person name="Morin E."/>
            <person name="Grelet G."/>
            <person name="Kuo A."/>
            <person name="Kohler A."/>
            <person name="Daghino S."/>
            <person name="Barry K."/>
            <person name="Choi C."/>
            <person name="Cichocki N."/>
            <person name="Clum A."/>
            <person name="Copeland A."/>
            <person name="Hainaut M."/>
            <person name="Haridas S."/>
            <person name="Labutti K."/>
            <person name="Lindquist E."/>
            <person name="Lipzen A."/>
            <person name="Khouja H.-R."/>
            <person name="Murat C."/>
            <person name="Ohm R."/>
            <person name="Olson A."/>
            <person name="Spatafora J."/>
            <person name="Veneault-Fourrey C."/>
            <person name="Henrissat B."/>
            <person name="Grigoriev I."/>
            <person name="Martin F."/>
            <person name="Perotto S."/>
        </authorList>
    </citation>
    <scope>NUCLEOTIDE SEQUENCE [LARGE SCALE GENOMIC DNA]</scope>
    <source>
        <strain evidence="5 6">F</strain>
    </source>
</reference>
<dbReference type="AlphaFoldDB" id="A0A2J6S4S5"/>
<dbReference type="GO" id="GO:0006351">
    <property type="term" value="P:DNA-templated transcription"/>
    <property type="evidence" value="ECO:0007669"/>
    <property type="project" value="InterPro"/>
</dbReference>
<evidence type="ECO:0000313" key="5">
    <source>
        <dbReference type="EMBL" id="PMD45751.1"/>
    </source>
</evidence>
<dbReference type="PANTHER" id="PTHR31001">
    <property type="entry name" value="UNCHARACTERIZED TRANSCRIPTIONAL REGULATORY PROTEIN"/>
    <property type="match status" value="1"/>
</dbReference>
<dbReference type="GO" id="GO:0008270">
    <property type="term" value="F:zinc ion binding"/>
    <property type="evidence" value="ECO:0007669"/>
    <property type="project" value="InterPro"/>
</dbReference>
<dbReference type="CDD" id="cd12148">
    <property type="entry name" value="fungal_TF_MHR"/>
    <property type="match status" value="1"/>
</dbReference>
<gene>
    <name evidence="5" type="ORF">L207DRAFT_562851</name>
</gene>
<dbReference type="CDD" id="cd00067">
    <property type="entry name" value="GAL4"/>
    <property type="match status" value="1"/>
</dbReference>
<dbReference type="Pfam" id="PF00172">
    <property type="entry name" value="Zn_clus"/>
    <property type="match status" value="1"/>
</dbReference>
<dbReference type="InterPro" id="IPR007219">
    <property type="entry name" value="XnlR_reg_dom"/>
</dbReference>
<dbReference type="SMART" id="SM00066">
    <property type="entry name" value="GAL4"/>
    <property type="match status" value="1"/>
</dbReference>
<dbReference type="PROSITE" id="PS00463">
    <property type="entry name" value="ZN2_CY6_FUNGAL_1"/>
    <property type="match status" value="1"/>
</dbReference>
<evidence type="ECO:0000256" key="1">
    <source>
        <dbReference type="ARBA" id="ARBA00004123"/>
    </source>
</evidence>
<name>A0A2J6S4S5_HYAVF</name>
<organism evidence="5 6">
    <name type="scientific">Hyaloscypha variabilis (strain UAMH 11265 / GT02V1 / F)</name>
    <name type="common">Meliniomyces variabilis</name>
    <dbReference type="NCBI Taxonomy" id="1149755"/>
    <lineage>
        <taxon>Eukaryota</taxon>
        <taxon>Fungi</taxon>
        <taxon>Dikarya</taxon>
        <taxon>Ascomycota</taxon>
        <taxon>Pezizomycotina</taxon>
        <taxon>Leotiomycetes</taxon>
        <taxon>Helotiales</taxon>
        <taxon>Hyaloscyphaceae</taxon>
        <taxon>Hyaloscypha</taxon>
        <taxon>Hyaloscypha variabilis</taxon>
    </lineage>
</organism>
<dbReference type="InterPro" id="IPR001138">
    <property type="entry name" value="Zn2Cys6_DnaBD"/>
</dbReference>